<name>A0A9J5YZK4_SOLCO</name>
<organism evidence="1 2">
    <name type="scientific">Solanum commersonii</name>
    <name type="common">Commerson's wild potato</name>
    <name type="synonym">Commerson's nightshade</name>
    <dbReference type="NCBI Taxonomy" id="4109"/>
    <lineage>
        <taxon>Eukaryota</taxon>
        <taxon>Viridiplantae</taxon>
        <taxon>Streptophyta</taxon>
        <taxon>Embryophyta</taxon>
        <taxon>Tracheophyta</taxon>
        <taxon>Spermatophyta</taxon>
        <taxon>Magnoliopsida</taxon>
        <taxon>eudicotyledons</taxon>
        <taxon>Gunneridae</taxon>
        <taxon>Pentapetalae</taxon>
        <taxon>asterids</taxon>
        <taxon>lamiids</taxon>
        <taxon>Solanales</taxon>
        <taxon>Solanaceae</taxon>
        <taxon>Solanoideae</taxon>
        <taxon>Solaneae</taxon>
        <taxon>Solanum</taxon>
    </lineage>
</organism>
<keyword evidence="2" id="KW-1185">Reference proteome</keyword>
<dbReference type="AlphaFoldDB" id="A0A9J5YZK4"/>
<accession>A0A9J5YZK4</accession>
<reference evidence="1 2" key="1">
    <citation type="submission" date="2020-09" db="EMBL/GenBank/DDBJ databases">
        <title>De no assembly of potato wild relative species, Solanum commersonii.</title>
        <authorList>
            <person name="Cho K."/>
        </authorList>
    </citation>
    <scope>NUCLEOTIDE SEQUENCE [LARGE SCALE GENOMIC DNA]</scope>
    <source>
        <strain evidence="1">LZ3.2</strain>
        <tissue evidence="1">Leaf</tissue>
    </source>
</reference>
<proteinExistence type="predicted"/>
<dbReference type="OrthoDB" id="1243493at2759"/>
<evidence type="ECO:0000313" key="2">
    <source>
        <dbReference type="Proteomes" id="UP000824120"/>
    </source>
</evidence>
<evidence type="ECO:0000313" key="1">
    <source>
        <dbReference type="EMBL" id="KAG5604516.1"/>
    </source>
</evidence>
<protein>
    <submittedName>
        <fullName evidence="1">Uncharacterized protein</fullName>
    </submittedName>
</protein>
<dbReference type="Proteomes" id="UP000824120">
    <property type="component" value="Chromosome 5"/>
</dbReference>
<dbReference type="EMBL" id="JACXVP010000005">
    <property type="protein sequence ID" value="KAG5604516.1"/>
    <property type="molecule type" value="Genomic_DNA"/>
</dbReference>
<sequence>MQEALLRQKARLSWFKDGDCNSKYFHSVIRDSRKKLHIHRIKNHNDRWIQGKTKLPKLLLGITGNFLIWSSLTNCGNCNIWWDNWCEKGPLAKLYPDCTYNVVHSVKEYISNVLPDNIVHHIGNISIGDENHSDYVIWNLTQDGLYSNISAWQSIREVRQKNLFLGNV</sequence>
<comment type="caution">
    <text evidence="1">The sequence shown here is derived from an EMBL/GenBank/DDBJ whole genome shotgun (WGS) entry which is preliminary data.</text>
</comment>
<gene>
    <name evidence="1" type="ORF">H5410_026008</name>
</gene>